<comment type="caution">
    <text evidence="2">The sequence shown here is derived from an EMBL/GenBank/DDBJ whole genome shotgun (WGS) entry which is preliminary data.</text>
</comment>
<accession>A0A8J3EDA2</accession>
<dbReference type="Proteomes" id="UP000597507">
    <property type="component" value="Unassembled WGS sequence"/>
</dbReference>
<feature type="compositionally biased region" description="Basic and acidic residues" evidence="1">
    <location>
        <begin position="93"/>
        <end position="111"/>
    </location>
</feature>
<evidence type="ECO:0000256" key="1">
    <source>
        <dbReference type="SAM" id="MobiDB-lite"/>
    </source>
</evidence>
<proteinExistence type="predicted"/>
<sequence length="472" mass="51266">MKIEHAVASVRFGLGRRPGDPVPADPVAWLERHLDAPAPLPGERYAGVPDAFAAIRADRETSRAVREAQAAAEARAGTPVGRARPSMEEGAAEAERAATGRERPSRPALERPRLTRAAAIGWLAHSLEAAEEYHVRLTNFWLNHFAVSRRNPNAGVFLGDFLRSAIRPHVTGRFADMLLAVVRHPAMLIYLDNAGSVGPNSPAGRRRSRGLNENLAREILELHTLSPAAGYTQTDVTEFARILTGWSVEGQREPFGFVFRAATHEPGEKILMGRRYPEGEEGGIAALRWLAQQPATHRHLATKLARHFVADEPPAAAVDRIFAVLRDTRGDLGAAARALLRLPEAWSPPLTKLRTPLDYALAVLRALDAPAEAGAEIAWRDLPQLGQPLWLAPAPNGWPDRAADWAAPEGVLRRVEWAHTMAGRGGRADARALAEAVLGPLAHADTLREAGRAGSARDALTLVLASPEFQRR</sequence>
<keyword evidence="3" id="KW-1185">Reference proteome</keyword>
<feature type="region of interest" description="Disordered" evidence="1">
    <location>
        <begin position="71"/>
        <end position="111"/>
    </location>
</feature>
<dbReference type="Pfam" id="PF08811">
    <property type="entry name" value="DUF1800"/>
    <property type="match status" value="1"/>
</dbReference>
<dbReference type="InterPro" id="IPR014917">
    <property type="entry name" value="DUF1800"/>
</dbReference>
<evidence type="ECO:0008006" key="4">
    <source>
        <dbReference type="Google" id="ProtNLM"/>
    </source>
</evidence>
<gene>
    <name evidence="2" type="ORF">GCM10010964_30500</name>
</gene>
<name>A0A8J3EDA2_9PROT</name>
<protein>
    <recommendedName>
        <fullName evidence="4">DUF1800 domain-containing protein</fullName>
    </recommendedName>
</protein>
<evidence type="ECO:0000313" key="2">
    <source>
        <dbReference type="EMBL" id="GGG40783.1"/>
    </source>
</evidence>
<dbReference type="RefSeq" id="WP_188901708.1">
    <property type="nucleotide sequence ID" value="NZ_BMKS01000009.1"/>
</dbReference>
<reference evidence="2 3" key="1">
    <citation type="journal article" date="2014" name="Int. J. Syst. Evol. Microbiol.">
        <title>Complete genome sequence of Corynebacterium casei LMG S-19264T (=DSM 44701T), isolated from a smear-ripened cheese.</title>
        <authorList>
            <consortium name="US DOE Joint Genome Institute (JGI-PGF)"/>
            <person name="Walter F."/>
            <person name="Albersmeier A."/>
            <person name="Kalinowski J."/>
            <person name="Ruckert C."/>
        </authorList>
    </citation>
    <scope>NUCLEOTIDE SEQUENCE [LARGE SCALE GENOMIC DNA]</scope>
    <source>
        <strain evidence="2 3">CGMCC 1.16330</strain>
    </source>
</reference>
<organism evidence="2 3">
    <name type="scientific">Caldovatus sediminis</name>
    <dbReference type="NCBI Taxonomy" id="2041189"/>
    <lineage>
        <taxon>Bacteria</taxon>
        <taxon>Pseudomonadati</taxon>
        <taxon>Pseudomonadota</taxon>
        <taxon>Alphaproteobacteria</taxon>
        <taxon>Acetobacterales</taxon>
        <taxon>Roseomonadaceae</taxon>
        <taxon>Caldovatus</taxon>
    </lineage>
</organism>
<dbReference type="EMBL" id="BMKS01000009">
    <property type="protein sequence ID" value="GGG40783.1"/>
    <property type="molecule type" value="Genomic_DNA"/>
</dbReference>
<dbReference type="AlphaFoldDB" id="A0A8J3EDA2"/>
<evidence type="ECO:0000313" key="3">
    <source>
        <dbReference type="Proteomes" id="UP000597507"/>
    </source>
</evidence>